<dbReference type="PANTHER" id="PTHR23421">
    <property type="entry name" value="BETA-GALACTOSIDASE RELATED"/>
    <property type="match status" value="1"/>
</dbReference>
<evidence type="ECO:0000256" key="2">
    <source>
        <dbReference type="ARBA" id="ARBA00022801"/>
    </source>
</evidence>
<dbReference type="Proteomes" id="UP000595897">
    <property type="component" value="Chromosome"/>
</dbReference>
<dbReference type="AlphaFoldDB" id="A0A7R7EKI9"/>
<dbReference type="EC" id="3.2.1.23" evidence="4"/>
<dbReference type="EMBL" id="AP024169">
    <property type="protein sequence ID" value="BCN30566.1"/>
    <property type="molecule type" value="Genomic_DNA"/>
</dbReference>
<dbReference type="PROSITE" id="PS01182">
    <property type="entry name" value="GLYCOSYL_HYDROL_F35"/>
    <property type="match status" value="1"/>
</dbReference>
<dbReference type="SUPFAM" id="SSF51445">
    <property type="entry name" value="(Trans)glycosidases"/>
    <property type="match status" value="1"/>
</dbReference>
<dbReference type="Gene3D" id="3.20.20.80">
    <property type="entry name" value="Glycosidases"/>
    <property type="match status" value="1"/>
</dbReference>
<dbReference type="GO" id="GO:0004565">
    <property type="term" value="F:beta-galactosidase activity"/>
    <property type="evidence" value="ECO:0007669"/>
    <property type="project" value="UniProtKB-EC"/>
</dbReference>
<sequence length="689" mass="79235">MDNTTTKFDFNNRYLTKDDKPWFPIMGEMHYSRYPKEYWKESLYKMKAGGVMVVSSYVIWIHHEEIEGEYDFVGNKDLRKFVETCKECGLHFILRFGPWSHAEVRNGGFPDWLLQKEFEPRTNDPRYFAEVEKYFKKIYEQVEGLFLKDGGPIIGIQIENEYGHCGGLDGEEGEKHMIHLKEMAQEIGYDVPIYTATGWGGAVTGGCIPVMGGYCEAPWDQRLTEIEPSGNYIFTHERNDHNIGSDHGIGEGITFDASEFPYLTAELGGGLQVTHHRRPIATSTDIGAMSMVKLGSGVNLLGYYMYHGGTNPKGKLSTLQESRATGYLNDLPELSYDFRAPIREYGQMSETLKEIKLLSYFVKEFGEELCEMDATIPESNPLFPTNFKDLRTSIRKKDNKGYIFVNNYQRKYKMADHENIELKVELDEETITYPTISVRDSDYFFLPFNMKLNNAVLKSALATPLCKINDNAFVFYTDKTPSYDIVGDLSDTKLLTITKEEAKNAWKVTLDKEYLIISNCAAVQTDQGVELIGREKATLKVYPEFTNAPDGYRKVRTEEEFTIYEGVECNEVAEIKVTQLERTNDKQVYELNIEIPNEVEDCFIRLNYGGDSAKLFVNDEVIADNFYTSRTWEIGLKGYSFPTKLRLEIYPLYENAEVYLEKWPQMKDGKAMELFEANVEIEYKSIIKK</sequence>
<evidence type="ECO:0000313" key="8">
    <source>
        <dbReference type="Proteomes" id="UP000595897"/>
    </source>
</evidence>
<organism evidence="7 8">
    <name type="scientific">Anaeromicropila herbilytica</name>
    <dbReference type="NCBI Taxonomy" id="2785025"/>
    <lineage>
        <taxon>Bacteria</taxon>
        <taxon>Bacillati</taxon>
        <taxon>Bacillota</taxon>
        <taxon>Clostridia</taxon>
        <taxon>Lachnospirales</taxon>
        <taxon>Lachnospiraceae</taxon>
        <taxon>Anaeromicropila</taxon>
    </lineage>
</organism>
<dbReference type="GO" id="GO:0005975">
    <property type="term" value="P:carbohydrate metabolic process"/>
    <property type="evidence" value="ECO:0007669"/>
    <property type="project" value="InterPro"/>
</dbReference>
<keyword evidence="3 4" id="KW-0326">Glycosidase</keyword>
<dbReference type="InterPro" id="IPR019801">
    <property type="entry name" value="Glyco_hydro_35_CS"/>
</dbReference>
<evidence type="ECO:0000313" key="7">
    <source>
        <dbReference type="EMBL" id="BCN30566.1"/>
    </source>
</evidence>
<dbReference type="InterPro" id="IPR001944">
    <property type="entry name" value="Glycoside_Hdrlase_35"/>
</dbReference>
<evidence type="ECO:0000256" key="5">
    <source>
        <dbReference type="RuleBase" id="RU003679"/>
    </source>
</evidence>
<dbReference type="RefSeq" id="WP_271715777.1">
    <property type="nucleotide sequence ID" value="NZ_AP024169.1"/>
</dbReference>
<dbReference type="InterPro" id="IPR031330">
    <property type="entry name" value="Gly_Hdrlase_35_cat"/>
</dbReference>
<feature type="domain" description="Glycoside hydrolase 35 catalytic" evidence="6">
    <location>
        <begin position="15"/>
        <end position="358"/>
    </location>
</feature>
<accession>A0A7R7EKI9</accession>
<dbReference type="InterPro" id="IPR017853">
    <property type="entry name" value="GH"/>
</dbReference>
<evidence type="ECO:0000256" key="1">
    <source>
        <dbReference type="ARBA" id="ARBA00009809"/>
    </source>
</evidence>
<comment type="similarity">
    <text evidence="1 5">Belongs to the glycosyl hydrolase 35 family.</text>
</comment>
<evidence type="ECO:0000256" key="4">
    <source>
        <dbReference type="RuleBase" id="RU000675"/>
    </source>
</evidence>
<keyword evidence="2 4" id="KW-0378">Hydrolase</keyword>
<evidence type="ECO:0000256" key="3">
    <source>
        <dbReference type="ARBA" id="ARBA00023295"/>
    </source>
</evidence>
<dbReference type="KEGG" id="ahb:bsdtb5_18610"/>
<evidence type="ECO:0000259" key="6">
    <source>
        <dbReference type="Pfam" id="PF01301"/>
    </source>
</evidence>
<dbReference type="PRINTS" id="PR00742">
    <property type="entry name" value="GLHYDRLASE35"/>
</dbReference>
<gene>
    <name evidence="7" type="ORF">bsdtb5_18610</name>
</gene>
<reference evidence="7 8" key="1">
    <citation type="submission" date="2020-11" db="EMBL/GenBank/DDBJ databases">
        <title>Draft genome sequencing of a Lachnospiraceae strain isolated from anoxic soil subjected to BSD treatment.</title>
        <authorList>
            <person name="Uek A."/>
            <person name="Tonouchi A."/>
        </authorList>
    </citation>
    <scope>NUCLEOTIDE SEQUENCE [LARGE SCALE GENOMIC DNA]</scope>
    <source>
        <strain evidence="7 8">TB5</strain>
    </source>
</reference>
<proteinExistence type="inferred from homology"/>
<keyword evidence="8" id="KW-1185">Reference proteome</keyword>
<protein>
    <recommendedName>
        <fullName evidence="4">Beta-galactosidase</fullName>
        <ecNumber evidence="4">3.2.1.23</ecNumber>
    </recommendedName>
</protein>
<comment type="catalytic activity">
    <reaction evidence="4">
        <text>Hydrolysis of terminal non-reducing beta-D-galactose residues in beta-D-galactosides.</text>
        <dbReference type="EC" id="3.2.1.23"/>
    </reaction>
</comment>
<dbReference type="Pfam" id="PF01301">
    <property type="entry name" value="Glyco_hydro_35"/>
    <property type="match status" value="1"/>
</dbReference>
<name>A0A7R7EKI9_9FIRM</name>